<dbReference type="PANTHER" id="PTHR10027">
    <property type="entry name" value="CALCIUM-ACTIVATED POTASSIUM CHANNEL ALPHA CHAIN"/>
    <property type="match status" value="1"/>
</dbReference>
<evidence type="ECO:0000256" key="3">
    <source>
        <dbReference type="ARBA" id="ARBA00022538"/>
    </source>
</evidence>
<keyword evidence="13" id="KW-1185">Reference proteome</keyword>
<dbReference type="GO" id="GO:0015271">
    <property type="term" value="F:outward rectifier potassium channel activity"/>
    <property type="evidence" value="ECO:0007669"/>
    <property type="project" value="TreeGrafter"/>
</dbReference>
<accession>A0A443RY28</accession>
<keyword evidence="4" id="KW-0812">Transmembrane</keyword>
<evidence type="ECO:0000256" key="8">
    <source>
        <dbReference type="ARBA" id="ARBA00023065"/>
    </source>
</evidence>
<evidence type="ECO:0000313" key="12">
    <source>
        <dbReference type="EMBL" id="RWS19959.1"/>
    </source>
</evidence>
<evidence type="ECO:0000313" key="13">
    <source>
        <dbReference type="Proteomes" id="UP000288716"/>
    </source>
</evidence>
<feature type="domain" description="RCK N-terminal" evidence="11">
    <location>
        <begin position="1"/>
        <end position="42"/>
    </location>
</feature>
<protein>
    <submittedName>
        <fullName evidence="12">Potassium channel subfamily T member 2-like protein</fullName>
    </submittedName>
</protein>
<keyword evidence="7" id="KW-1133">Transmembrane helix</keyword>
<dbReference type="EMBL" id="NCKV01021236">
    <property type="protein sequence ID" value="RWS19959.1"/>
    <property type="molecule type" value="Genomic_DNA"/>
</dbReference>
<dbReference type="GO" id="GO:0005886">
    <property type="term" value="C:plasma membrane"/>
    <property type="evidence" value="ECO:0007669"/>
    <property type="project" value="TreeGrafter"/>
</dbReference>
<evidence type="ECO:0000256" key="9">
    <source>
        <dbReference type="ARBA" id="ARBA00023136"/>
    </source>
</evidence>
<comment type="subcellular location">
    <subcellularLocation>
        <location evidence="1">Membrane</location>
        <topology evidence="1">Multi-pass membrane protein</topology>
    </subcellularLocation>
</comment>
<keyword evidence="2" id="KW-0813">Transport</keyword>
<keyword evidence="8" id="KW-0406">Ion transport</keyword>
<keyword evidence="6" id="KW-0630">Potassium</keyword>
<dbReference type="Pfam" id="PF22614">
    <property type="entry name" value="Slo-like_RCK"/>
    <property type="match status" value="1"/>
</dbReference>
<dbReference type="AlphaFoldDB" id="A0A443RY28"/>
<keyword evidence="9" id="KW-0472">Membrane</keyword>
<dbReference type="PANTHER" id="PTHR10027:SF10">
    <property type="entry name" value="SLOWPOKE 2, ISOFORM D"/>
    <property type="match status" value="1"/>
</dbReference>
<evidence type="ECO:0000256" key="10">
    <source>
        <dbReference type="ARBA" id="ARBA00023303"/>
    </source>
</evidence>
<dbReference type="Proteomes" id="UP000288716">
    <property type="component" value="Unassembled WGS sequence"/>
</dbReference>
<name>A0A443RY28_9ACAR</name>
<dbReference type="InterPro" id="IPR003148">
    <property type="entry name" value="RCK_N"/>
</dbReference>
<evidence type="ECO:0000256" key="1">
    <source>
        <dbReference type="ARBA" id="ARBA00004141"/>
    </source>
</evidence>
<organism evidence="12 13">
    <name type="scientific">Leptotrombidium deliense</name>
    <dbReference type="NCBI Taxonomy" id="299467"/>
    <lineage>
        <taxon>Eukaryota</taxon>
        <taxon>Metazoa</taxon>
        <taxon>Ecdysozoa</taxon>
        <taxon>Arthropoda</taxon>
        <taxon>Chelicerata</taxon>
        <taxon>Arachnida</taxon>
        <taxon>Acari</taxon>
        <taxon>Acariformes</taxon>
        <taxon>Trombidiformes</taxon>
        <taxon>Prostigmata</taxon>
        <taxon>Anystina</taxon>
        <taxon>Parasitengona</taxon>
        <taxon>Trombiculoidea</taxon>
        <taxon>Trombiculidae</taxon>
        <taxon>Leptotrombidium</taxon>
    </lineage>
</organism>
<keyword evidence="5" id="KW-0631">Potassium channel</keyword>
<dbReference type="VEuPathDB" id="VectorBase:LDEU012081"/>
<gene>
    <name evidence="12" type="ORF">B4U80_08528</name>
</gene>
<dbReference type="OrthoDB" id="6507414at2759"/>
<proteinExistence type="predicted"/>
<dbReference type="InterPro" id="IPR047871">
    <property type="entry name" value="K_chnl_Slo-like"/>
</dbReference>
<evidence type="ECO:0000256" key="2">
    <source>
        <dbReference type="ARBA" id="ARBA00022448"/>
    </source>
</evidence>
<evidence type="ECO:0000256" key="6">
    <source>
        <dbReference type="ARBA" id="ARBA00022958"/>
    </source>
</evidence>
<evidence type="ECO:0000259" key="11">
    <source>
        <dbReference type="Pfam" id="PF22614"/>
    </source>
</evidence>
<keyword evidence="3" id="KW-0633">Potassium transport</keyword>
<dbReference type="GO" id="GO:0005228">
    <property type="term" value="F:intracellular sodium-activated potassium channel activity"/>
    <property type="evidence" value="ECO:0007669"/>
    <property type="project" value="TreeGrafter"/>
</dbReference>
<evidence type="ECO:0000256" key="7">
    <source>
        <dbReference type="ARBA" id="ARBA00022989"/>
    </source>
</evidence>
<comment type="caution">
    <text evidence="12">The sequence shown here is derived from an EMBL/GenBank/DDBJ whole genome shotgun (WGS) entry which is preliminary data.</text>
</comment>
<sequence length="61" mass="7146">MNASEACFILAAKNFCESNAADEHTILRNWEIRDFAPNVPKYVQIFRPENKIHSHLQEHLH</sequence>
<keyword evidence="10 12" id="KW-0407">Ion channel</keyword>
<evidence type="ECO:0000256" key="5">
    <source>
        <dbReference type="ARBA" id="ARBA00022826"/>
    </source>
</evidence>
<reference evidence="12 13" key="1">
    <citation type="journal article" date="2018" name="Gigascience">
        <title>Genomes of trombidid mites reveal novel predicted allergens and laterally-transferred genes associated with secondary metabolism.</title>
        <authorList>
            <person name="Dong X."/>
            <person name="Chaisiri K."/>
            <person name="Xia D."/>
            <person name="Armstrong S.D."/>
            <person name="Fang Y."/>
            <person name="Donnelly M.J."/>
            <person name="Kadowaki T."/>
            <person name="McGarry J.W."/>
            <person name="Darby A.C."/>
            <person name="Makepeace B.L."/>
        </authorList>
    </citation>
    <scope>NUCLEOTIDE SEQUENCE [LARGE SCALE GENOMIC DNA]</scope>
    <source>
        <strain evidence="12">UoL-UT</strain>
    </source>
</reference>
<evidence type="ECO:0000256" key="4">
    <source>
        <dbReference type="ARBA" id="ARBA00022692"/>
    </source>
</evidence>